<evidence type="ECO:0000256" key="4">
    <source>
        <dbReference type="PROSITE-ProRule" id="PRU00433"/>
    </source>
</evidence>
<evidence type="ECO:0000259" key="6">
    <source>
        <dbReference type="PROSITE" id="PS51007"/>
    </source>
</evidence>
<accession>A0A285PAT6</accession>
<dbReference type="EMBL" id="OBEN01000018">
    <property type="protein sequence ID" value="SNZ16971.1"/>
    <property type="molecule type" value="Genomic_DNA"/>
</dbReference>
<keyword evidence="3 4" id="KW-0408">Iron</keyword>
<feature type="transmembrane region" description="Helical" evidence="5">
    <location>
        <begin position="34"/>
        <end position="55"/>
    </location>
</feature>
<evidence type="ECO:0000256" key="5">
    <source>
        <dbReference type="SAM" id="Phobius"/>
    </source>
</evidence>
<gene>
    <name evidence="7" type="ORF">SAMN06265353_1749</name>
</gene>
<dbReference type="PROSITE" id="PS51007">
    <property type="entry name" value="CYTC"/>
    <property type="match status" value="1"/>
</dbReference>
<keyword evidence="8" id="KW-1185">Reference proteome</keyword>
<evidence type="ECO:0000313" key="7">
    <source>
        <dbReference type="EMBL" id="SNZ16971.1"/>
    </source>
</evidence>
<protein>
    <submittedName>
        <fullName evidence="7">Nitric oxide reductase, NorC subunit apoprotein</fullName>
    </submittedName>
</protein>
<dbReference type="InterPro" id="IPR036909">
    <property type="entry name" value="Cyt_c-like_dom_sf"/>
</dbReference>
<dbReference type="Pfam" id="PF00034">
    <property type="entry name" value="Cytochrom_C"/>
    <property type="match status" value="1"/>
</dbReference>
<proteinExistence type="predicted"/>
<evidence type="ECO:0000256" key="3">
    <source>
        <dbReference type="ARBA" id="ARBA00023004"/>
    </source>
</evidence>
<dbReference type="AlphaFoldDB" id="A0A285PAT6"/>
<reference evidence="8" key="1">
    <citation type="submission" date="2017-09" db="EMBL/GenBank/DDBJ databases">
        <authorList>
            <person name="Varghese N."/>
            <person name="Submissions S."/>
        </authorList>
    </citation>
    <scope>NUCLEOTIDE SEQUENCE [LARGE SCALE GENOMIC DNA]</scope>
    <source>
        <strain evidence="8">DSM 2913</strain>
    </source>
</reference>
<evidence type="ECO:0000313" key="8">
    <source>
        <dbReference type="Proteomes" id="UP000218627"/>
    </source>
</evidence>
<evidence type="ECO:0000256" key="1">
    <source>
        <dbReference type="ARBA" id="ARBA00022617"/>
    </source>
</evidence>
<dbReference type="RefSeq" id="WP_096603578.1">
    <property type="nucleotide sequence ID" value="NZ_OBEN01000018.1"/>
</dbReference>
<keyword evidence="5" id="KW-0812">Transmembrane</keyword>
<dbReference type="Gene3D" id="1.10.760.10">
    <property type="entry name" value="Cytochrome c-like domain"/>
    <property type="match status" value="1"/>
</dbReference>
<dbReference type="InterPro" id="IPR009056">
    <property type="entry name" value="Cyt_c-like_dom"/>
</dbReference>
<keyword evidence="2 4" id="KW-0479">Metal-binding</keyword>
<sequence>MNVGWLEVVLITLLISVVVSLVLARGRHWLEPGFWKVAAVITSSVMTITLVLLTVDTSRKISMGSKRVPSPSVINREIGYVYSPDRRAMVPTLGKEVGLFGKVWSEEEAEKLITKGKLVIQSRNCMDCHTLLGNGAYYAPDLTKAWLDPKWEKQLIPMTGANTKEEAMKAFLMNPDKYPTWVRRMPNLRLSEDEAVAVVAYLKWMSAIDTNGFPANFPEVKVSQ</sequence>
<dbReference type="GO" id="GO:0046872">
    <property type="term" value="F:metal ion binding"/>
    <property type="evidence" value="ECO:0007669"/>
    <property type="project" value="UniProtKB-KW"/>
</dbReference>
<feature type="domain" description="Cytochrome c" evidence="6">
    <location>
        <begin position="111"/>
        <end position="206"/>
    </location>
</feature>
<name>A0A285PAT6_9AQUI</name>
<dbReference type="GO" id="GO:0020037">
    <property type="term" value="F:heme binding"/>
    <property type="evidence" value="ECO:0007669"/>
    <property type="project" value="InterPro"/>
</dbReference>
<dbReference type="GO" id="GO:0009055">
    <property type="term" value="F:electron transfer activity"/>
    <property type="evidence" value="ECO:0007669"/>
    <property type="project" value="InterPro"/>
</dbReference>
<dbReference type="Proteomes" id="UP000218627">
    <property type="component" value="Unassembled WGS sequence"/>
</dbReference>
<evidence type="ECO:0000256" key="2">
    <source>
        <dbReference type="ARBA" id="ARBA00022723"/>
    </source>
</evidence>
<organism evidence="7 8">
    <name type="scientific">Hydrogenobacter hydrogenophilus</name>
    <dbReference type="NCBI Taxonomy" id="35835"/>
    <lineage>
        <taxon>Bacteria</taxon>
        <taxon>Pseudomonadati</taxon>
        <taxon>Aquificota</taxon>
        <taxon>Aquificia</taxon>
        <taxon>Aquificales</taxon>
        <taxon>Aquificaceae</taxon>
        <taxon>Hydrogenobacter</taxon>
    </lineage>
</organism>
<keyword evidence="1 4" id="KW-0349">Heme</keyword>
<keyword evidence="5" id="KW-0472">Membrane</keyword>
<dbReference type="SUPFAM" id="SSF46626">
    <property type="entry name" value="Cytochrome c"/>
    <property type="match status" value="1"/>
</dbReference>
<keyword evidence="5" id="KW-1133">Transmembrane helix</keyword>
<dbReference type="OrthoDB" id="9809720at2"/>